<dbReference type="KEGG" id="banc:PU02_0413"/>
<dbReference type="PATRIC" id="fig|1318743.3.peg.425"/>
<dbReference type="RefSeq" id="WP_053943846.1">
    <property type="nucleotide sequence ID" value="NZ_CP010401.1"/>
</dbReference>
<dbReference type="InterPro" id="IPR028082">
    <property type="entry name" value="Peripla_BP_I"/>
</dbReference>
<organism evidence="2 3">
    <name type="scientific">Bartonella ancashensis</name>
    <dbReference type="NCBI Taxonomy" id="1318743"/>
    <lineage>
        <taxon>Bacteria</taxon>
        <taxon>Pseudomonadati</taxon>
        <taxon>Pseudomonadota</taxon>
        <taxon>Alphaproteobacteria</taxon>
        <taxon>Hyphomicrobiales</taxon>
        <taxon>Bartonellaceae</taxon>
        <taxon>Bartonella</taxon>
    </lineage>
</organism>
<evidence type="ECO:0000313" key="3">
    <source>
        <dbReference type="Proteomes" id="UP000057213"/>
    </source>
</evidence>
<dbReference type="PANTHER" id="PTHR35271:SF1">
    <property type="entry name" value="ABC TRANSPORTER, SUBSTRATE-BINDING LIPOPROTEIN"/>
    <property type="match status" value="1"/>
</dbReference>
<name>A0A0M4LJ37_9HYPH</name>
<dbReference type="STRING" id="1318743.PU02_0413"/>
<dbReference type="OrthoDB" id="9776955at2"/>
<reference evidence="2 3" key="1">
    <citation type="journal article" date="2015" name="Genome Announc.">
        <title>Complete Genome Sequence of Bartonella ancashensis Strain 20.00, Isolated from the Blood of a Patient with Verruga Peruana.</title>
        <authorList>
            <person name="Hang J."/>
            <person name="Mullins K.E."/>
            <person name="Clifford R.J."/>
            <person name="Onmus-Leone F."/>
            <person name="Yang Y."/>
            <person name="Jiang J."/>
            <person name="Leguia M."/>
            <person name="Kasper M.R."/>
            <person name="Maguina C."/>
            <person name="Lesho E.P."/>
            <person name="Jarman R.G."/>
            <person name="Richards A.L."/>
            <person name="Blazes D."/>
        </authorList>
    </citation>
    <scope>NUCLEOTIDE SEQUENCE [LARGE SCALE GENOMIC DNA]</scope>
    <source>
        <strain evidence="2 3">20.00</strain>
    </source>
</reference>
<proteinExistence type="predicted"/>
<dbReference type="Proteomes" id="UP000057213">
    <property type="component" value="Chromosome"/>
</dbReference>
<keyword evidence="1" id="KW-0732">Signal</keyword>
<evidence type="ECO:0000313" key="2">
    <source>
        <dbReference type="EMBL" id="ALE03227.1"/>
    </source>
</evidence>
<dbReference type="SUPFAM" id="SSF53822">
    <property type="entry name" value="Periplasmic binding protein-like I"/>
    <property type="match status" value="1"/>
</dbReference>
<dbReference type="CDD" id="cd06325">
    <property type="entry name" value="PBP1_ABC_unchar_transporter"/>
    <property type="match status" value="1"/>
</dbReference>
<protein>
    <submittedName>
        <fullName evidence="2">ABC transporter substrate-binding protein</fullName>
    </submittedName>
</protein>
<dbReference type="Gene3D" id="3.40.50.2300">
    <property type="match status" value="2"/>
</dbReference>
<dbReference type="Pfam" id="PF04392">
    <property type="entry name" value="ABC_sub_bind"/>
    <property type="match status" value="1"/>
</dbReference>
<feature type="chain" id="PRO_5005797670" evidence="1">
    <location>
        <begin position="23"/>
        <end position="320"/>
    </location>
</feature>
<keyword evidence="3" id="KW-1185">Reference proteome</keyword>
<accession>A0A0M4LJ37</accession>
<gene>
    <name evidence="2" type="ORF">PU02_0413</name>
</gene>
<feature type="signal peptide" evidence="1">
    <location>
        <begin position="1"/>
        <end position="22"/>
    </location>
</feature>
<sequence>MLRAIGLCVAISVFSINQFARAADQVNVAITQIVSHPALDKVREGIEDVLAENGYKNGDNLKLTFLSAQGNLSTATQIARKFVGDKPDVIVAISTPSAQTVLAATKEIPIVFSAISDPVEAKLVSSLIQPGGNITGVSDSANIAENLELLRKIKPNLKKLGYLYNAAEANSLSTLKILTNLASKMGIEVIPSSASKSSDVQAAVRTLVGKVDVIFVPTDNTVIAVLEGAAKIALETKTALFVLDGNTIGRGAFMTQGVDYYDVGVDTGELVLRILKGENPGDIDVVQARNHNIQVDMKIAKKLDIIVPREILENATKVIQ</sequence>
<dbReference type="InterPro" id="IPR007487">
    <property type="entry name" value="ABC_transpt-TYRBP-like"/>
</dbReference>
<dbReference type="AlphaFoldDB" id="A0A0M4LJ37"/>
<evidence type="ECO:0000256" key="1">
    <source>
        <dbReference type="SAM" id="SignalP"/>
    </source>
</evidence>
<dbReference type="PANTHER" id="PTHR35271">
    <property type="entry name" value="ABC TRANSPORTER, SUBSTRATE-BINDING LIPOPROTEIN-RELATED"/>
    <property type="match status" value="1"/>
</dbReference>
<dbReference type="EMBL" id="CP010401">
    <property type="protein sequence ID" value="ALE03227.1"/>
    <property type="molecule type" value="Genomic_DNA"/>
</dbReference>